<sequence>MRVLFVVLAVLLIVPGWTGEERLALLGNRPQLIATPVALDPHDPQRRRLGSLTYLGGVALRSLDPAFGGYSSLSVVPQADGDRFTLLSDGGNAVAFTMGADWAPRALRFRNLPGGPGIGWEKRDRDSESMARDSKTGAIWVGFERANAIWRYSAGFARAQAQRAPREMAGWPDNGGPESLARMPDGRFVTISEMRHVPRSRWHGPEAARLASRDALIFPGDPIVSRPHRFAYLGYGRFDPADATALPNGDLLVLDRAFRLPYRFSNRLSLVPAAAIRPGAVVRGKLLATLDAPLIHDNFEGVATTVERGRTIVWLVSDDNQSMLQRTLLLKFRLER</sequence>
<dbReference type="RefSeq" id="WP_038664325.1">
    <property type="nucleotide sequence ID" value="NZ_CP009571.1"/>
</dbReference>
<dbReference type="KEGG" id="stax:MC45_13905"/>
<evidence type="ECO:0000259" key="1">
    <source>
        <dbReference type="Pfam" id="PF13449"/>
    </source>
</evidence>
<dbReference type="Pfam" id="PF13449">
    <property type="entry name" value="Phytase-like"/>
    <property type="match status" value="1"/>
</dbReference>
<dbReference type="Proteomes" id="UP000033200">
    <property type="component" value="Chromosome"/>
</dbReference>
<gene>
    <name evidence="2" type="ORF">MC45_13905</name>
</gene>
<reference evidence="2 3" key="1">
    <citation type="submission" date="2014-09" db="EMBL/GenBank/DDBJ databases">
        <title>Using Illumina technology Improving SMRT sequencing Genome Assembly by RASTools.</title>
        <authorList>
            <person name="Zhou Y."/>
            <person name="Ma T."/>
            <person name="Liu T."/>
        </authorList>
    </citation>
    <scope>NUCLEOTIDE SEQUENCE [LARGE SCALE GENOMIC DNA]</scope>
    <source>
        <strain evidence="2 3">ATCC 55669</strain>
    </source>
</reference>
<dbReference type="PIRSF" id="PIRSF031900">
    <property type="entry name" value="UCP031900"/>
    <property type="match status" value="1"/>
</dbReference>
<proteinExistence type="predicted"/>
<evidence type="ECO:0000313" key="2">
    <source>
        <dbReference type="EMBL" id="AIT07284.1"/>
    </source>
</evidence>
<dbReference type="SUPFAM" id="SSF50956">
    <property type="entry name" value="Thermostable phytase (3-phytase)"/>
    <property type="match status" value="1"/>
</dbReference>
<feature type="domain" description="Phytase-like" evidence="1">
    <location>
        <begin position="66"/>
        <end position="320"/>
    </location>
</feature>
<organism evidence="2 3">
    <name type="scientific">Sphingomonas taxi</name>
    <dbReference type="NCBI Taxonomy" id="1549858"/>
    <lineage>
        <taxon>Bacteria</taxon>
        <taxon>Pseudomonadati</taxon>
        <taxon>Pseudomonadota</taxon>
        <taxon>Alphaproteobacteria</taxon>
        <taxon>Sphingomonadales</taxon>
        <taxon>Sphingomonadaceae</taxon>
        <taxon>Sphingomonas</taxon>
    </lineage>
</organism>
<protein>
    <recommendedName>
        <fullName evidence="1">Phytase-like domain-containing protein</fullName>
    </recommendedName>
</protein>
<dbReference type="AlphaFoldDB" id="A0A097EIA7"/>
<dbReference type="InterPro" id="IPR014567">
    <property type="entry name" value="UCP031900"/>
</dbReference>
<dbReference type="eggNOG" id="COG4246">
    <property type="taxonomic scope" value="Bacteria"/>
</dbReference>
<accession>A0A097EIA7</accession>
<name>A0A097EIA7_9SPHN</name>
<evidence type="ECO:0000313" key="3">
    <source>
        <dbReference type="Proteomes" id="UP000033200"/>
    </source>
</evidence>
<dbReference type="STRING" id="1549858.MC45_13905"/>
<dbReference type="EMBL" id="CP009571">
    <property type="protein sequence ID" value="AIT07284.1"/>
    <property type="molecule type" value="Genomic_DNA"/>
</dbReference>
<dbReference type="HOGENOM" id="CLU_059147_1_0_5"/>
<keyword evidence="3" id="KW-1185">Reference proteome</keyword>
<dbReference type="InterPro" id="IPR027372">
    <property type="entry name" value="Phytase-like_dom"/>
</dbReference>